<gene>
    <name evidence="1" type="ORF">HNR50_004175</name>
</gene>
<reference evidence="1 2" key="1">
    <citation type="submission" date="2020-08" db="EMBL/GenBank/DDBJ databases">
        <title>Genomic Encyclopedia of Type Strains, Phase IV (KMG-IV): sequencing the most valuable type-strain genomes for metagenomic binning, comparative biology and taxonomic classification.</title>
        <authorList>
            <person name="Goeker M."/>
        </authorList>
    </citation>
    <scope>NUCLEOTIDE SEQUENCE [LARGE SCALE GENOMIC DNA]</scope>
    <source>
        <strain evidence="1 2">DSM 2461</strain>
    </source>
</reference>
<dbReference type="EMBL" id="JACHGJ010000012">
    <property type="protein sequence ID" value="MBB6482476.1"/>
    <property type="molecule type" value="Genomic_DNA"/>
</dbReference>
<dbReference type="Proteomes" id="UP000587760">
    <property type="component" value="Unassembled WGS sequence"/>
</dbReference>
<protein>
    <submittedName>
        <fullName evidence="1">Uncharacterized protein</fullName>
    </submittedName>
</protein>
<evidence type="ECO:0000313" key="2">
    <source>
        <dbReference type="Proteomes" id="UP000587760"/>
    </source>
</evidence>
<keyword evidence="2" id="KW-1185">Reference proteome</keyword>
<dbReference type="AlphaFoldDB" id="A0A841RFW1"/>
<name>A0A841RFW1_9SPIO</name>
<organism evidence="1 2">
    <name type="scientific">Spirochaeta isovalerica</name>
    <dbReference type="NCBI Taxonomy" id="150"/>
    <lineage>
        <taxon>Bacteria</taxon>
        <taxon>Pseudomonadati</taxon>
        <taxon>Spirochaetota</taxon>
        <taxon>Spirochaetia</taxon>
        <taxon>Spirochaetales</taxon>
        <taxon>Spirochaetaceae</taxon>
        <taxon>Spirochaeta</taxon>
    </lineage>
</organism>
<proteinExistence type="predicted"/>
<comment type="caution">
    <text evidence="1">The sequence shown here is derived from an EMBL/GenBank/DDBJ whole genome shotgun (WGS) entry which is preliminary data.</text>
</comment>
<evidence type="ECO:0000313" key="1">
    <source>
        <dbReference type="EMBL" id="MBB6482476.1"/>
    </source>
</evidence>
<sequence length="77" mass="8941">MIKGKVRLSPQGQDYIHNPCCSTIVKSILESIDQYSAEIIDVEDSIIRVRLQEETIPEEFIRSNNFAIHKEHLIIFQ</sequence>
<accession>A0A841RFW1</accession>
<dbReference type="RefSeq" id="WP_184748714.1">
    <property type="nucleotide sequence ID" value="NZ_JACHGJ010000012.1"/>
</dbReference>